<gene>
    <name evidence="6" type="ORF">SAMN02746066_00368</name>
</gene>
<dbReference type="OrthoDB" id="1837345at2"/>
<dbReference type="GO" id="GO:0051082">
    <property type="term" value="F:unfolded protein binding"/>
    <property type="evidence" value="ECO:0007669"/>
    <property type="project" value="InterPro"/>
</dbReference>
<keyword evidence="7" id="KW-1185">Reference proteome</keyword>
<dbReference type="GO" id="GO:0140662">
    <property type="term" value="F:ATP-dependent protein folding chaperone"/>
    <property type="evidence" value="ECO:0007669"/>
    <property type="project" value="InterPro"/>
</dbReference>
<sequence length="1023" mass="118292">MVEKLDSQIEKRAELAETLRVFSGAKLLHIKKEVEKLLSHIGDYGIFTEYTKHDISHIDEMLNIAEWLIPDKTKEAMTSSEWMMLVLSIYFHDMGMLITSDEYDNRDKTDFKLYKDRAYSGEFGRDYIAKIKDLPDSDNFLFQEYIRKNHAKRIKMWISGELDENLKYTQSIATEIQKLTISIDSLFIQDLAMICESHHLNNLDDCSIYNTNKCYESSDQAKVNLQYIAVVLRTADLLHITMDRTPTIEFNAFCPSDPISVLEWQKQMAIRAIKPKEMRNEDCEIDKSIQSDAIAITAYFQTANQAEAFFALMNYLRYVKTELRTSYDIIQNSIKKQGTVDYLFPWKDVDDSGIETKNFSNHLLKFELDQNSILQMLVGHTLYNDSSVVIRELIQNGLDAIKLQNEIEKGNRVESSRGQILVKWDSKENSLSFFDNGTGMTVYEIENYLLKVGTSKYSSPIFQKEYPDFVSISRFGIGILTCFLVADDIEILTCSSENGEANRVFFRNVDGKYLLKSVTKDEIPKLISNHGTMIKLHLRDNENTDNLEYNIKKWIIFPYCDVKLVKDTSEPIKIGYSSPKEALEDYIGRGAIEAGSSIVIKEVEVDGITVAYALRYREYLQEYSLVEYNRRNNVGYSTDEPIPIGVCFEGIRIADNTPGYRRDTFLAIMNSNNNKIVKTNVARSSVEDNEGRDQLLKIIYTVYKKYLESQIEKFIKKGRSLSWISSEIKFLVKQLVNPQNNGIGGSILEKKEIFEDVFSDLETILFEDALNRKLVSVNYLKCLDRINMSESNMINAAEYLLKETKSNISLTGLVNTITESDTFTGQNLLCDYEMSSILHNVALKGKTANAITVNRNERKIDISFITGEEKWIKVNLINNDNLDQYSVAFIPKNEEEYITGLDEEVGVKTKMGVFLQCSNEMTKYLVEKISLFDYQNSNIEMYALQLLVSMVVNKQYTYIAREKGAEYFEKIFHNRIEREILERLSEDIKEMFWSKIDREELINMLMSNKISFYDLNDWSRRGR</sequence>
<dbReference type="GO" id="GO:0005524">
    <property type="term" value="F:ATP binding"/>
    <property type="evidence" value="ECO:0007669"/>
    <property type="project" value="UniProtKB-KW"/>
</dbReference>
<dbReference type="Proteomes" id="UP000184038">
    <property type="component" value="Unassembled WGS sequence"/>
</dbReference>
<keyword evidence="6" id="KW-0418">Kinase</keyword>
<dbReference type="GO" id="GO:0016887">
    <property type="term" value="F:ATP hydrolysis activity"/>
    <property type="evidence" value="ECO:0007669"/>
    <property type="project" value="InterPro"/>
</dbReference>
<feature type="domain" description="HD-CE" evidence="5">
    <location>
        <begin position="47"/>
        <end position="324"/>
    </location>
</feature>
<dbReference type="SUPFAM" id="SSF55874">
    <property type="entry name" value="ATPase domain of HSP90 chaperone/DNA topoisomerase II/histidine kinase"/>
    <property type="match status" value="1"/>
</dbReference>
<organism evidence="6 7">
    <name type="scientific">Anaerosporobacter mobilis DSM 15930</name>
    <dbReference type="NCBI Taxonomy" id="1120996"/>
    <lineage>
        <taxon>Bacteria</taxon>
        <taxon>Bacillati</taxon>
        <taxon>Bacillota</taxon>
        <taxon>Clostridia</taxon>
        <taxon>Lachnospirales</taxon>
        <taxon>Lachnospiraceae</taxon>
        <taxon>Anaerosporobacter</taxon>
    </lineage>
</organism>
<comment type="similarity">
    <text evidence="1">Belongs to the heat shock protein 90 family.</text>
</comment>
<evidence type="ECO:0000259" key="5">
    <source>
        <dbReference type="Pfam" id="PF24391"/>
    </source>
</evidence>
<evidence type="ECO:0000256" key="1">
    <source>
        <dbReference type="ARBA" id="ARBA00008239"/>
    </source>
</evidence>
<dbReference type="AlphaFoldDB" id="A0A1M7F3M4"/>
<dbReference type="PRINTS" id="PR00775">
    <property type="entry name" value="HEATSHOCK90"/>
</dbReference>
<keyword evidence="4" id="KW-0143">Chaperone</keyword>
<reference evidence="6 7" key="1">
    <citation type="submission" date="2016-11" db="EMBL/GenBank/DDBJ databases">
        <authorList>
            <person name="Jaros S."/>
            <person name="Januszkiewicz K."/>
            <person name="Wedrychowicz H."/>
        </authorList>
    </citation>
    <scope>NUCLEOTIDE SEQUENCE [LARGE SCALE GENOMIC DNA]</scope>
    <source>
        <strain evidence="6 7">DSM 15930</strain>
    </source>
</reference>
<protein>
    <submittedName>
        <fullName evidence="6">Histidine kinase-, DNA gyrase B-, and HSP90-like ATPase</fullName>
    </submittedName>
</protein>
<dbReference type="RefSeq" id="WP_073282149.1">
    <property type="nucleotide sequence ID" value="NZ_FRCP01000005.1"/>
</dbReference>
<dbReference type="InterPro" id="IPR020575">
    <property type="entry name" value="Hsp90_N"/>
</dbReference>
<evidence type="ECO:0000256" key="4">
    <source>
        <dbReference type="ARBA" id="ARBA00023186"/>
    </source>
</evidence>
<dbReference type="Pfam" id="PF24391">
    <property type="entry name" value="HD-CE"/>
    <property type="match status" value="1"/>
</dbReference>
<dbReference type="Gene3D" id="3.30.565.10">
    <property type="entry name" value="Histidine kinase-like ATPase, C-terminal domain"/>
    <property type="match status" value="1"/>
</dbReference>
<evidence type="ECO:0000256" key="2">
    <source>
        <dbReference type="ARBA" id="ARBA00022741"/>
    </source>
</evidence>
<name>A0A1M7F3M4_9FIRM</name>
<dbReference type="STRING" id="1120996.SAMN02746066_00368"/>
<keyword evidence="6" id="KW-0808">Transferase</keyword>
<keyword evidence="2" id="KW-0547">Nucleotide-binding</keyword>
<dbReference type="GO" id="GO:0016301">
    <property type="term" value="F:kinase activity"/>
    <property type="evidence" value="ECO:0007669"/>
    <property type="project" value="UniProtKB-KW"/>
</dbReference>
<dbReference type="InterPro" id="IPR001404">
    <property type="entry name" value="Hsp90_fam"/>
</dbReference>
<dbReference type="PANTHER" id="PTHR11528">
    <property type="entry name" value="HEAT SHOCK PROTEIN 90 FAMILY MEMBER"/>
    <property type="match status" value="1"/>
</dbReference>
<accession>A0A1M7F3M4</accession>
<proteinExistence type="inferred from homology"/>
<evidence type="ECO:0000256" key="3">
    <source>
        <dbReference type="ARBA" id="ARBA00022840"/>
    </source>
</evidence>
<dbReference type="InterPro" id="IPR056471">
    <property type="entry name" value="HD-CE"/>
</dbReference>
<keyword evidence="3" id="KW-0067">ATP-binding</keyword>
<dbReference type="EMBL" id="FRCP01000005">
    <property type="protein sequence ID" value="SHL98338.1"/>
    <property type="molecule type" value="Genomic_DNA"/>
</dbReference>
<dbReference type="Pfam" id="PF13589">
    <property type="entry name" value="HATPase_c_3"/>
    <property type="match status" value="1"/>
</dbReference>
<evidence type="ECO:0000313" key="7">
    <source>
        <dbReference type="Proteomes" id="UP000184038"/>
    </source>
</evidence>
<evidence type="ECO:0000313" key="6">
    <source>
        <dbReference type="EMBL" id="SHL98338.1"/>
    </source>
</evidence>
<dbReference type="InterPro" id="IPR036890">
    <property type="entry name" value="HATPase_C_sf"/>
</dbReference>